<protein>
    <submittedName>
        <fullName evidence="2">Uncharacterized protein</fullName>
    </submittedName>
</protein>
<feature type="compositionally biased region" description="Basic residues" evidence="1">
    <location>
        <begin position="87"/>
        <end position="100"/>
    </location>
</feature>
<sequence length="129" mass="14235">MIMPRKDKISSVTMPGTIEDLIADLENERKERAARKPATAFGVITQIYPTLLSMKADGWSDMEICTTLKTRGITLSPGTLSTYMKKIGREKRTIKPKPPRTPKVDSATPPPPPPSMRSFTSQPPPLLDA</sequence>
<evidence type="ECO:0000256" key="1">
    <source>
        <dbReference type="SAM" id="MobiDB-lite"/>
    </source>
</evidence>
<accession>A0A149RQQ7</accession>
<gene>
    <name evidence="2" type="ORF">AD933_06010</name>
</gene>
<reference evidence="2 3" key="1">
    <citation type="submission" date="2015-06" db="EMBL/GenBank/DDBJ databases">
        <title>Improved classification and identification of acetic acid bacteria using matrix-assisted laser desorption/ionization time-of-flight mass spectrometry; Gluconobacter nephelii and Gluconobacter uchimurae are later heterotypic synonyms of Gluconobacter japonicus and Gluconobacter oxydans, respectively.</title>
        <authorList>
            <person name="Li L."/>
            <person name="Cleenwerck I."/>
            <person name="De Vuyst L."/>
            <person name="Vandamme P."/>
        </authorList>
    </citation>
    <scope>NUCLEOTIDE SEQUENCE [LARGE SCALE GENOMIC DNA]</scope>
    <source>
        <strain evidence="2 3">LMG 1552</strain>
    </source>
</reference>
<dbReference type="Proteomes" id="UP000075526">
    <property type="component" value="Unassembled WGS sequence"/>
</dbReference>
<evidence type="ECO:0000313" key="3">
    <source>
        <dbReference type="Proteomes" id="UP000075526"/>
    </source>
</evidence>
<feature type="region of interest" description="Disordered" evidence="1">
    <location>
        <begin position="87"/>
        <end position="129"/>
    </location>
</feature>
<proteinExistence type="predicted"/>
<dbReference type="EMBL" id="LHZF01000155">
    <property type="protein sequence ID" value="KXV16661.1"/>
    <property type="molecule type" value="Genomic_DNA"/>
</dbReference>
<comment type="caution">
    <text evidence="2">The sequence shown here is derived from an EMBL/GenBank/DDBJ whole genome shotgun (WGS) entry which is preliminary data.</text>
</comment>
<dbReference type="PATRIC" id="fig|178901.13.peg.1043"/>
<dbReference type="AlphaFoldDB" id="A0A149RQQ7"/>
<organism evidence="2 3">
    <name type="scientific">Acetobacter malorum</name>
    <dbReference type="NCBI Taxonomy" id="178901"/>
    <lineage>
        <taxon>Bacteria</taxon>
        <taxon>Pseudomonadati</taxon>
        <taxon>Pseudomonadota</taxon>
        <taxon>Alphaproteobacteria</taxon>
        <taxon>Acetobacterales</taxon>
        <taxon>Acetobacteraceae</taxon>
        <taxon>Acetobacter</taxon>
    </lineage>
</organism>
<evidence type="ECO:0000313" key="2">
    <source>
        <dbReference type="EMBL" id="KXV16661.1"/>
    </source>
</evidence>
<name>A0A149RQQ7_9PROT</name>